<gene>
    <name evidence="3" type="ORF">P875_00138385</name>
</gene>
<dbReference type="SUPFAM" id="SSF57959">
    <property type="entry name" value="Leucine zipper domain"/>
    <property type="match status" value="1"/>
</dbReference>
<reference evidence="3 4" key="1">
    <citation type="submission" date="2015-02" db="EMBL/GenBank/DDBJ databases">
        <title>Draft genome sequence of Aspergillus parasiticus SU-1.</title>
        <authorList>
            <person name="Yu J."/>
            <person name="Fedorova N."/>
            <person name="Yin Y."/>
            <person name="Losada L."/>
            <person name="Zafar N."/>
            <person name="Taujale R."/>
            <person name="Ehrlich K.C."/>
            <person name="Bhatnagar D."/>
            <person name="Cleveland T.E."/>
            <person name="Bennett J.W."/>
            <person name="Nierman W.C."/>
        </authorList>
    </citation>
    <scope>NUCLEOTIDE SEQUENCE [LARGE SCALE GENOMIC DNA]</scope>
    <source>
        <strain evidence="4">ATCC 56775 / NRRL 5862 / SRRC 143 / SU-1</strain>
    </source>
</reference>
<sequence length="405" mass="45625">MSTSGNQRTATKVDRKRITDRKAQRNHRERVKAYISHLETTVEELTKASQEGSERSLLQKLQEKQLEIERLKGAIRQANTALRTALDTTSASISPSIAERVPKDSPVMQNNSPSVAEHETTQRLNNCKMQMESTLEPEDLSLNMSRASQFQNNNKRKYFAAPYSNLACGDGQMNYFQVLNESLIHVLSGGPLTTSAADDDDLTIRAILHGWDTIKEEKPLDRGWNFLRALDQGLFHRTGPVERLAILRLMRSMLMSKNGSPGHSTGQVPSFMFPTTMQNLVAHACIIDFFVWPNLRDHLIASETSHTSEAAAAHYAAEIQLSWPYQVRDAYRYHEEEGKFQFSIEFNNTYYDLKSWKFRSNPALKMLVANGPMSLLEGRLQASSSILISSLDPNGIIESEGVVGY</sequence>
<dbReference type="EMBL" id="JZEE01000519">
    <property type="protein sequence ID" value="KJK64180.1"/>
    <property type="molecule type" value="Genomic_DNA"/>
</dbReference>
<dbReference type="InterPro" id="IPR021833">
    <property type="entry name" value="DUF3425"/>
</dbReference>
<dbReference type="PANTHER" id="PTHR37012:SF7">
    <property type="entry name" value="B-ZIP TRANSCRIPTION FACTOR (EUROFUNG)-RELATED"/>
    <property type="match status" value="1"/>
</dbReference>
<evidence type="ECO:0008006" key="5">
    <source>
        <dbReference type="Google" id="ProtNLM"/>
    </source>
</evidence>
<feature type="region of interest" description="Disordered" evidence="2">
    <location>
        <begin position="1"/>
        <end position="27"/>
    </location>
</feature>
<evidence type="ECO:0000313" key="3">
    <source>
        <dbReference type="EMBL" id="KJK64180.1"/>
    </source>
</evidence>
<feature type="compositionally biased region" description="Polar residues" evidence="2">
    <location>
        <begin position="1"/>
        <end position="10"/>
    </location>
</feature>
<dbReference type="Gene3D" id="1.20.5.170">
    <property type="match status" value="1"/>
</dbReference>
<name>A0A0F0I8W4_ASPPU</name>
<feature type="compositionally biased region" description="Basic and acidic residues" evidence="2">
    <location>
        <begin position="11"/>
        <end position="23"/>
    </location>
</feature>
<dbReference type="OrthoDB" id="5086080at2759"/>
<comment type="caution">
    <text evidence="3">The sequence shown here is derived from an EMBL/GenBank/DDBJ whole genome shotgun (WGS) entry which is preliminary data.</text>
</comment>
<proteinExistence type="predicted"/>
<keyword evidence="1" id="KW-0175">Coiled coil</keyword>
<evidence type="ECO:0000256" key="1">
    <source>
        <dbReference type="SAM" id="Coils"/>
    </source>
</evidence>
<dbReference type="Proteomes" id="UP000033540">
    <property type="component" value="Unassembled WGS sequence"/>
</dbReference>
<accession>A0A0F0I8W4</accession>
<dbReference type="CDD" id="cd14688">
    <property type="entry name" value="bZIP_YAP"/>
    <property type="match status" value="1"/>
</dbReference>
<dbReference type="PANTHER" id="PTHR37012">
    <property type="entry name" value="B-ZIP TRANSCRIPTION FACTOR (EUROFUNG)-RELATED"/>
    <property type="match status" value="1"/>
</dbReference>
<dbReference type="GO" id="GO:0003700">
    <property type="term" value="F:DNA-binding transcription factor activity"/>
    <property type="evidence" value="ECO:0007669"/>
    <property type="project" value="InterPro"/>
</dbReference>
<dbReference type="AlphaFoldDB" id="A0A0F0I8W4"/>
<evidence type="ECO:0000256" key="2">
    <source>
        <dbReference type="SAM" id="MobiDB-lite"/>
    </source>
</evidence>
<dbReference type="InterPro" id="IPR046347">
    <property type="entry name" value="bZIP_sf"/>
</dbReference>
<feature type="coiled-coil region" evidence="1">
    <location>
        <begin position="54"/>
        <end position="88"/>
    </location>
</feature>
<organism evidence="3 4">
    <name type="scientific">Aspergillus parasiticus (strain ATCC 56775 / NRRL 5862 / SRRC 143 / SU-1)</name>
    <dbReference type="NCBI Taxonomy" id="1403190"/>
    <lineage>
        <taxon>Eukaryota</taxon>
        <taxon>Fungi</taxon>
        <taxon>Dikarya</taxon>
        <taxon>Ascomycota</taxon>
        <taxon>Pezizomycotina</taxon>
        <taxon>Eurotiomycetes</taxon>
        <taxon>Eurotiomycetidae</taxon>
        <taxon>Eurotiales</taxon>
        <taxon>Aspergillaceae</taxon>
        <taxon>Aspergillus</taxon>
        <taxon>Aspergillus subgen. Circumdati</taxon>
    </lineage>
</organism>
<evidence type="ECO:0000313" key="4">
    <source>
        <dbReference type="Proteomes" id="UP000033540"/>
    </source>
</evidence>
<feature type="region of interest" description="Disordered" evidence="2">
    <location>
        <begin position="102"/>
        <end position="122"/>
    </location>
</feature>
<protein>
    <recommendedName>
        <fullName evidence="5">BZIP domain-containing protein</fullName>
    </recommendedName>
</protein>
<dbReference type="Pfam" id="PF11905">
    <property type="entry name" value="DUF3425"/>
    <property type="match status" value="1"/>
</dbReference>